<sequence length="139" mass="14925">MLRQLRIRGAEAGRDVTDDWARQTLAGLPADGAQAVCARMVAGIDASDPRVLALLPRFTPPPRWGGRDTAEVRYRDALADNAHHLPAGTAPALGWGELTDDQRARTVTASRESFHAAVRERISELSRAQTPAAGPAPPE</sequence>
<evidence type="ECO:0000313" key="2">
    <source>
        <dbReference type="EMBL" id="GIM80822.1"/>
    </source>
</evidence>
<name>A0A919T0R1_9ACTN</name>
<feature type="region of interest" description="Disordered" evidence="1">
    <location>
        <begin position="120"/>
        <end position="139"/>
    </location>
</feature>
<dbReference type="AlphaFoldDB" id="A0A919T0R1"/>
<protein>
    <submittedName>
        <fullName evidence="2">Uncharacterized protein</fullName>
    </submittedName>
</protein>
<dbReference type="EMBL" id="BOQL01000111">
    <property type="protein sequence ID" value="GIM80822.1"/>
    <property type="molecule type" value="Genomic_DNA"/>
</dbReference>
<reference evidence="2" key="1">
    <citation type="submission" date="2021-03" db="EMBL/GenBank/DDBJ databases">
        <title>Whole genome shotgun sequence of Actinoplanes auranticolor NBRC 12245.</title>
        <authorList>
            <person name="Komaki H."/>
            <person name="Tamura T."/>
        </authorList>
    </citation>
    <scope>NUCLEOTIDE SEQUENCE</scope>
    <source>
        <strain evidence="2">NBRC 12245</strain>
    </source>
</reference>
<dbReference type="Proteomes" id="UP000681340">
    <property type="component" value="Unassembled WGS sequence"/>
</dbReference>
<evidence type="ECO:0000256" key="1">
    <source>
        <dbReference type="SAM" id="MobiDB-lite"/>
    </source>
</evidence>
<evidence type="ECO:0000313" key="3">
    <source>
        <dbReference type="Proteomes" id="UP000681340"/>
    </source>
</evidence>
<keyword evidence="3" id="KW-1185">Reference proteome</keyword>
<organism evidence="2 3">
    <name type="scientific">Actinoplanes auranticolor</name>
    <dbReference type="NCBI Taxonomy" id="47988"/>
    <lineage>
        <taxon>Bacteria</taxon>
        <taxon>Bacillati</taxon>
        <taxon>Actinomycetota</taxon>
        <taxon>Actinomycetes</taxon>
        <taxon>Micromonosporales</taxon>
        <taxon>Micromonosporaceae</taxon>
        <taxon>Actinoplanes</taxon>
    </lineage>
</organism>
<comment type="caution">
    <text evidence="2">The sequence shown here is derived from an EMBL/GenBank/DDBJ whole genome shotgun (WGS) entry which is preliminary data.</text>
</comment>
<accession>A0A919T0R1</accession>
<proteinExistence type="predicted"/>
<gene>
    <name evidence="2" type="ORF">Aau02nite_92210</name>
</gene>